<dbReference type="InterPro" id="IPR005335">
    <property type="entry name" value="Terminase_ssu"/>
</dbReference>
<evidence type="ECO:0000313" key="3">
    <source>
        <dbReference type="EMBL" id="MXO84758.1"/>
    </source>
</evidence>
<dbReference type="EMBL" id="WTYW01000001">
    <property type="protein sequence ID" value="MXO84758.1"/>
    <property type="molecule type" value="Genomic_DNA"/>
</dbReference>
<name>A0A844ZAE0_9SPHN</name>
<keyword evidence="2" id="KW-0231">Viral genome packaging</keyword>
<dbReference type="GO" id="GO:0051276">
    <property type="term" value="P:chromosome organization"/>
    <property type="evidence" value="ECO:0007669"/>
    <property type="project" value="InterPro"/>
</dbReference>
<evidence type="ECO:0008006" key="5">
    <source>
        <dbReference type="Google" id="ProtNLM"/>
    </source>
</evidence>
<evidence type="ECO:0000256" key="1">
    <source>
        <dbReference type="ARBA" id="ARBA00022612"/>
    </source>
</evidence>
<dbReference type="PANTHER" id="PTHR41328:SF2">
    <property type="entry name" value="TERMINASE SMALL SUBUNIT"/>
    <property type="match status" value="1"/>
</dbReference>
<accession>A0A844ZAE0</accession>
<sequence length="138" mass="15622">MEYIKRGGERGAGKDAAIAAGYSGKHAAKTAYDLLQLPKIAEVIDKERQDTADRNRIDADWVIERLKHEAEDPDNSGGERIRAIELLGKTLRLFVERKEVEHTHRSDFFASIDLSEEDTEVIEAEYRELVEGDRVAIL</sequence>
<comment type="caution">
    <text evidence="3">The sequence shown here is derived from an EMBL/GenBank/DDBJ whole genome shotgun (WGS) entry which is preliminary data.</text>
</comment>
<dbReference type="Pfam" id="PF03592">
    <property type="entry name" value="Terminase_2"/>
    <property type="match status" value="1"/>
</dbReference>
<dbReference type="Proteomes" id="UP000433104">
    <property type="component" value="Unassembled WGS sequence"/>
</dbReference>
<dbReference type="InterPro" id="IPR052404">
    <property type="entry name" value="SPP1-like_terminase"/>
</dbReference>
<proteinExistence type="predicted"/>
<evidence type="ECO:0000256" key="2">
    <source>
        <dbReference type="ARBA" id="ARBA00023219"/>
    </source>
</evidence>
<dbReference type="InterPro" id="IPR038713">
    <property type="entry name" value="Terminase_Gp1_N_sf"/>
</dbReference>
<reference evidence="3 4" key="1">
    <citation type="submission" date="2019-12" db="EMBL/GenBank/DDBJ databases">
        <title>Genomic-based taxomic classification of the family Erythrobacteraceae.</title>
        <authorList>
            <person name="Xu L."/>
        </authorList>
    </citation>
    <scope>NUCLEOTIDE SEQUENCE [LARGE SCALE GENOMIC DNA]</scope>
    <source>
        <strain evidence="3 4">MCCC 1A09962</strain>
    </source>
</reference>
<protein>
    <recommendedName>
        <fullName evidence="5">Terminase small subunit</fullName>
    </recommendedName>
</protein>
<dbReference type="PANTHER" id="PTHR41328">
    <property type="entry name" value="TERMINASE SMALL SUBUNIT-RELATED"/>
    <property type="match status" value="1"/>
</dbReference>
<dbReference type="AlphaFoldDB" id="A0A844ZAE0"/>
<keyword evidence="4" id="KW-1185">Reference proteome</keyword>
<keyword evidence="1" id="KW-1188">Viral release from host cell</keyword>
<evidence type="ECO:0000313" key="4">
    <source>
        <dbReference type="Proteomes" id="UP000433104"/>
    </source>
</evidence>
<organism evidence="3 4">
    <name type="scientific">Parapontixanthobacter aurantiacus</name>
    <dbReference type="NCBI Taxonomy" id="1463599"/>
    <lineage>
        <taxon>Bacteria</taxon>
        <taxon>Pseudomonadati</taxon>
        <taxon>Pseudomonadota</taxon>
        <taxon>Alphaproteobacteria</taxon>
        <taxon>Sphingomonadales</taxon>
        <taxon>Erythrobacteraceae</taxon>
        <taxon>Parapontixanthobacter</taxon>
    </lineage>
</organism>
<dbReference type="Gene3D" id="1.10.10.1400">
    <property type="entry name" value="Terminase, small subunit, N-terminal DNA-binding domain, HTH motif"/>
    <property type="match status" value="1"/>
</dbReference>
<gene>
    <name evidence="3" type="ORF">GRI38_01750</name>
</gene>
<dbReference type="OrthoDB" id="8227562at2"/>